<dbReference type="PIRSF" id="PIRSF001227">
    <property type="entry name" value="Pen_acylase"/>
    <property type="match status" value="1"/>
</dbReference>
<keyword evidence="6" id="KW-0106">Calcium</keyword>
<dbReference type="AlphaFoldDB" id="A0A1C3CWR7"/>
<evidence type="ECO:0000256" key="1">
    <source>
        <dbReference type="ARBA" id="ARBA00006586"/>
    </source>
</evidence>
<dbReference type="Gene3D" id="3.60.20.10">
    <property type="entry name" value="Glutamine Phosphoribosylpyrophosphate, subunit 1, domain 1"/>
    <property type="match status" value="1"/>
</dbReference>
<evidence type="ECO:0000256" key="3">
    <source>
        <dbReference type="ARBA" id="ARBA00023145"/>
    </source>
</evidence>
<dbReference type="STRING" id="1891224.BBP83_06525"/>
<comment type="similarity">
    <text evidence="1">Belongs to the peptidase S45 family.</text>
</comment>
<feature type="binding site" evidence="6">
    <location>
        <position position="361"/>
    </location>
    <ligand>
        <name>Ca(2+)</name>
        <dbReference type="ChEBI" id="CHEBI:29108"/>
    </ligand>
</feature>
<dbReference type="Proteomes" id="UP000186553">
    <property type="component" value="Unassembled WGS sequence"/>
</dbReference>
<dbReference type="GO" id="GO:0046872">
    <property type="term" value="F:metal ion binding"/>
    <property type="evidence" value="ECO:0007669"/>
    <property type="project" value="UniProtKB-KW"/>
</dbReference>
<dbReference type="Pfam" id="PF01804">
    <property type="entry name" value="Penicil_amidase"/>
    <property type="match status" value="1"/>
</dbReference>
<evidence type="ECO:0000256" key="5">
    <source>
        <dbReference type="PIRSR" id="PIRSR001227-1"/>
    </source>
</evidence>
<dbReference type="InterPro" id="IPR014395">
    <property type="entry name" value="Pen/GL7ACA/AHL_acylase"/>
</dbReference>
<dbReference type="InterPro" id="IPR023343">
    <property type="entry name" value="Penicillin_amidase_dom1"/>
</dbReference>
<sequence>MKARISELKNHLLNNQPHYKNALIRYGVLGLSCMFLAGCSSSSTLDPTSIQKQVTIKRDNFGTPHVYADNTFGLFYGYGYAVATDRLFQMEMSKRTGQGTVAEVLGPDYLQYDIATHSRFNPENIKQQLAQLSPEDRAIFEGYAAGFNKRIKEILENPELMPKEFIDYDFKPSTWQSEDIAMIWVGLILNRFFAASSEISNLDLLTQLQKEKGQDEGLKVYQQLRWLDDPSAPTIIQSEQKPQFSAQQKQVFKKVRPISKQTAENYLTQARIALGKGVIDGVPTASNAWVLKGDKTIEGQAVLYNGPQQGWYTPAITYSIGLHGAGYNLTGITPVGLPAILFGTNGKIAWGSTVGSLDTNDFYQLKLNPSNPKEYFYQGAYIPLEHRQVKIKVRQQTDHILDVYKSKQGFVNAWDEKNQIAYAQRRSWEGVEVETLLGWANAAKATNWEEFLKQANRVAASITWFYADTNDNIGVAALGRLPIRPENQHPQLPAQGDGSMEWQGFYDFSHNPKEYNPEKGYIASWNNKAYAGLRSDSSNFSHVDRVNELLEPLESKQKLSQQEIWDINKTGAWADLNARYFVPSMIKAAQNPKASEAVKKVAPLLASWDYKLHPDHDAKYYQGASPAIMRAWLNQMIQLVLKPNLSESIYMRYTDTLYPTNLDPRSAQPASASKLIWNALQGKQSGVPQQIDFLKGQSPDDVVLIALENALAALSNQYNSTDPNDWKLSVATMGFSAKNSVGIPWADLAHQQQLNTYGNTGSASFRVVLNPNQVTMCSILAPGQSGFINKNGKPDAHFADQLSLFENYECKEDAVDQQKIDKNSKQSITLKY</sequence>
<dbReference type="SUPFAM" id="SSF56235">
    <property type="entry name" value="N-terminal nucleophile aminohydrolases (Ntn hydrolases)"/>
    <property type="match status" value="1"/>
</dbReference>
<comment type="subunit">
    <text evidence="4">Heterodimer of an alpha subunit and a beta subunit processed from the same precursor.</text>
</comment>
<dbReference type="Gene3D" id="1.10.1400.10">
    <property type="match status" value="1"/>
</dbReference>
<feature type="active site" description="Nucleophile" evidence="5">
    <location>
        <position position="286"/>
    </location>
</feature>
<feature type="binding site" evidence="6">
    <location>
        <position position="358"/>
    </location>
    <ligand>
        <name>Ca(2+)</name>
        <dbReference type="ChEBI" id="CHEBI:29108"/>
    </ligand>
</feature>
<evidence type="ECO:0000256" key="2">
    <source>
        <dbReference type="ARBA" id="ARBA00022801"/>
    </source>
</evidence>
<comment type="cofactor">
    <cofactor evidence="6">
        <name>Ca(2+)</name>
        <dbReference type="ChEBI" id="CHEBI:29108"/>
    </cofactor>
    <text evidence="6">Binds 1 Ca(2+) ion per dimer.</text>
</comment>
<organism evidence="7 8">
    <name type="scientific">Acinetobacter celticus</name>
    <dbReference type="NCBI Taxonomy" id="1891224"/>
    <lineage>
        <taxon>Bacteria</taxon>
        <taxon>Pseudomonadati</taxon>
        <taxon>Pseudomonadota</taxon>
        <taxon>Gammaproteobacteria</taxon>
        <taxon>Moraxellales</taxon>
        <taxon>Moraxellaceae</taxon>
        <taxon>Acinetobacter</taxon>
    </lineage>
</organism>
<feature type="binding site" evidence="6">
    <location>
        <position position="198"/>
    </location>
    <ligand>
        <name>Ca(2+)</name>
        <dbReference type="ChEBI" id="CHEBI:29108"/>
    </ligand>
</feature>
<dbReference type="InterPro" id="IPR043146">
    <property type="entry name" value="Penicillin_amidase_N_B-knob"/>
</dbReference>
<feature type="binding site" evidence="6">
    <location>
        <position position="490"/>
    </location>
    <ligand>
        <name>Ca(2+)</name>
        <dbReference type="ChEBI" id="CHEBI:29108"/>
    </ligand>
</feature>
<keyword evidence="8" id="KW-1185">Reference proteome</keyword>
<accession>A0A1C3CWR7</accession>
<keyword evidence="2" id="KW-0378">Hydrolase</keyword>
<protein>
    <submittedName>
        <fullName evidence="7">Penicillin amidase</fullName>
    </submittedName>
</protein>
<comment type="caution">
    <text evidence="7">The sequence shown here is derived from an EMBL/GenBank/DDBJ whole genome shotgun (WGS) entry which is preliminary data.</text>
</comment>
<dbReference type="PANTHER" id="PTHR34218:SF4">
    <property type="entry name" value="ACYL-HOMOSERINE LACTONE ACYLASE QUIP"/>
    <property type="match status" value="1"/>
</dbReference>
<reference evidence="7 8" key="1">
    <citation type="submission" date="2016-07" db="EMBL/GenBank/DDBJ databases">
        <title>Acinetobacter sp. ANC 4603.</title>
        <authorList>
            <person name="Radolfova-Krizova L."/>
            <person name="Nemec A."/>
        </authorList>
    </citation>
    <scope>NUCLEOTIDE SEQUENCE [LARGE SCALE GENOMIC DNA]</scope>
    <source>
        <strain evidence="7 8">ANC 4603</strain>
    </source>
</reference>
<evidence type="ECO:0000313" key="7">
    <source>
        <dbReference type="EMBL" id="ODA13098.1"/>
    </source>
</evidence>
<dbReference type="OrthoDB" id="9760084at2"/>
<dbReference type="Gene3D" id="2.30.120.10">
    <property type="match status" value="1"/>
</dbReference>
<dbReference type="InterPro" id="IPR043147">
    <property type="entry name" value="Penicillin_amidase_A-knob"/>
</dbReference>
<keyword evidence="6" id="KW-0479">Metal-binding</keyword>
<dbReference type="GO" id="GO:0017000">
    <property type="term" value="P:antibiotic biosynthetic process"/>
    <property type="evidence" value="ECO:0007669"/>
    <property type="project" value="InterPro"/>
</dbReference>
<dbReference type="Gene3D" id="1.10.287.150">
    <property type="match status" value="1"/>
</dbReference>
<keyword evidence="3" id="KW-0865">Zymogen</keyword>
<dbReference type="InterPro" id="IPR029055">
    <property type="entry name" value="Ntn_hydrolases_N"/>
</dbReference>
<gene>
    <name evidence="7" type="ORF">BBP83_06525</name>
</gene>
<evidence type="ECO:0000256" key="6">
    <source>
        <dbReference type="PIRSR" id="PIRSR001227-2"/>
    </source>
</evidence>
<evidence type="ECO:0000256" key="4">
    <source>
        <dbReference type="ARBA" id="ARBA00038735"/>
    </source>
</evidence>
<feature type="binding site" evidence="6">
    <location>
        <position position="536"/>
    </location>
    <ligand>
        <name>Ca(2+)</name>
        <dbReference type="ChEBI" id="CHEBI:29108"/>
    </ligand>
</feature>
<dbReference type="EMBL" id="MBDL01000009">
    <property type="protein sequence ID" value="ODA13098.1"/>
    <property type="molecule type" value="Genomic_DNA"/>
</dbReference>
<dbReference type="InterPro" id="IPR002692">
    <property type="entry name" value="S45"/>
</dbReference>
<dbReference type="Gene3D" id="1.10.439.10">
    <property type="entry name" value="Penicillin Amidohydrolase, domain 1"/>
    <property type="match status" value="1"/>
</dbReference>
<evidence type="ECO:0000313" key="8">
    <source>
        <dbReference type="Proteomes" id="UP000186553"/>
    </source>
</evidence>
<dbReference type="RefSeq" id="WP_068887088.1">
    <property type="nucleotide sequence ID" value="NZ_CBCRUU010000002.1"/>
</dbReference>
<dbReference type="GO" id="GO:0016811">
    <property type="term" value="F:hydrolase activity, acting on carbon-nitrogen (but not peptide) bonds, in linear amides"/>
    <property type="evidence" value="ECO:0007669"/>
    <property type="project" value="InterPro"/>
</dbReference>
<name>A0A1C3CWR7_9GAMM</name>
<proteinExistence type="inferred from homology"/>
<dbReference type="PANTHER" id="PTHR34218">
    <property type="entry name" value="PEPTIDASE S45 PENICILLIN AMIDASE"/>
    <property type="match status" value="1"/>
</dbReference>